<dbReference type="AlphaFoldDB" id="A0A562J9G8"/>
<feature type="transmembrane region" description="Helical" evidence="1">
    <location>
        <begin position="7"/>
        <end position="31"/>
    </location>
</feature>
<evidence type="ECO:0000256" key="1">
    <source>
        <dbReference type="SAM" id="Phobius"/>
    </source>
</evidence>
<proteinExistence type="predicted"/>
<feature type="transmembrane region" description="Helical" evidence="1">
    <location>
        <begin position="51"/>
        <end position="77"/>
    </location>
</feature>
<dbReference type="InterPro" id="IPR025470">
    <property type="entry name" value="DUF4321"/>
</dbReference>
<gene>
    <name evidence="2" type="ORF">LY60_02181</name>
</gene>
<keyword evidence="3" id="KW-1185">Reference proteome</keyword>
<dbReference type="Pfam" id="PF14209">
    <property type="entry name" value="DUF4321"/>
    <property type="match status" value="1"/>
</dbReference>
<organism evidence="2 3">
    <name type="scientific">Sedimentibacter saalensis</name>
    <dbReference type="NCBI Taxonomy" id="130788"/>
    <lineage>
        <taxon>Bacteria</taxon>
        <taxon>Bacillati</taxon>
        <taxon>Bacillota</taxon>
        <taxon>Tissierellia</taxon>
        <taxon>Sedimentibacter</taxon>
    </lineage>
</organism>
<keyword evidence="1" id="KW-1133">Transmembrane helix</keyword>
<dbReference type="EMBL" id="VLKH01000005">
    <property type="protein sequence ID" value="TWH79862.1"/>
    <property type="molecule type" value="Genomic_DNA"/>
</dbReference>
<evidence type="ECO:0000313" key="3">
    <source>
        <dbReference type="Proteomes" id="UP000315343"/>
    </source>
</evidence>
<accession>A0A562J9G8</accession>
<dbReference type="Proteomes" id="UP000315343">
    <property type="component" value="Unassembled WGS sequence"/>
</dbReference>
<evidence type="ECO:0000313" key="2">
    <source>
        <dbReference type="EMBL" id="TWH79862.1"/>
    </source>
</evidence>
<keyword evidence="1" id="KW-0812">Transmembrane</keyword>
<sequence length="80" mass="8399">MKKGNTIYLVLLILTSVIIGTILGQALAGTFPILNYGEGIGFGPATLDLNIFTLTFGFSANLTVAGIIGLLIAIIAYRKL</sequence>
<keyword evidence="1" id="KW-0472">Membrane</keyword>
<reference evidence="2 3" key="1">
    <citation type="submission" date="2019-07" db="EMBL/GenBank/DDBJ databases">
        <title>Genomic Encyclopedia of Type Strains, Phase I: the one thousand microbial genomes (KMG-I) project.</title>
        <authorList>
            <person name="Kyrpides N."/>
        </authorList>
    </citation>
    <scope>NUCLEOTIDE SEQUENCE [LARGE SCALE GENOMIC DNA]</scope>
    <source>
        <strain evidence="2 3">DSM 13558</strain>
    </source>
</reference>
<protein>
    <submittedName>
        <fullName evidence="2">Uncharacterized protein DUF4321</fullName>
    </submittedName>
</protein>
<comment type="caution">
    <text evidence="2">The sequence shown here is derived from an EMBL/GenBank/DDBJ whole genome shotgun (WGS) entry which is preliminary data.</text>
</comment>
<dbReference type="RefSeq" id="WP_145083247.1">
    <property type="nucleotide sequence ID" value="NZ_DAMBUX010000001.1"/>
</dbReference>
<name>A0A562J9G8_9FIRM</name>